<reference evidence="3 4" key="1">
    <citation type="submission" date="2017-01" db="EMBL/GenBank/DDBJ databases">
        <authorList>
            <person name="Mah S.A."/>
            <person name="Swanson W.J."/>
            <person name="Moy G.W."/>
            <person name="Vacquier V.D."/>
        </authorList>
    </citation>
    <scope>NUCLEOTIDE SEQUENCE [LARGE SCALE GENOMIC DNA]</scope>
    <source>
        <strain evidence="3 4">DSM 16927</strain>
    </source>
</reference>
<dbReference type="EMBL" id="CP033926">
    <property type="protein sequence ID" value="AZB01737.1"/>
    <property type="molecule type" value="Genomic_DNA"/>
</dbReference>
<dbReference type="Proteomes" id="UP000186106">
    <property type="component" value="Unassembled WGS sequence"/>
</dbReference>
<evidence type="ECO:0000313" key="4">
    <source>
        <dbReference type="Proteomes" id="UP000186106"/>
    </source>
</evidence>
<organism evidence="3 4">
    <name type="scientific">Chryseobacterium joostei</name>
    <dbReference type="NCBI Taxonomy" id="112234"/>
    <lineage>
        <taxon>Bacteria</taxon>
        <taxon>Pseudomonadati</taxon>
        <taxon>Bacteroidota</taxon>
        <taxon>Flavobacteriia</taxon>
        <taxon>Flavobacteriales</taxon>
        <taxon>Weeksellaceae</taxon>
        <taxon>Chryseobacterium group</taxon>
        <taxon>Chryseobacterium</taxon>
    </lineage>
</organism>
<dbReference type="RefSeq" id="WP_076356693.1">
    <property type="nucleotide sequence ID" value="NZ_CP033926.1"/>
</dbReference>
<evidence type="ECO:0000313" key="2">
    <source>
        <dbReference type="EMBL" id="AZB01737.1"/>
    </source>
</evidence>
<dbReference type="KEGG" id="cjt:EG359_19955"/>
<keyword evidence="5" id="KW-1185">Reference proteome</keyword>
<accession>A0A1N7J5U5</accession>
<proteinExistence type="predicted"/>
<protein>
    <submittedName>
        <fullName evidence="2">LysM domain-containing protein</fullName>
    </submittedName>
</protein>
<feature type="domain" description="LysM" evidence="1">
    <location>
        <begin position="6"/>
        <end position="30"/>
    </location>
</feature>
<dbReference type="STRING" id="112234.SAMN05421768_107363"/>
<evidence type="ECO:0000313" key="3">
    <source>
        <dbReference type="EMBL" id="SIS44748.1"/>
    </source>
</evidence>
<dbReference type="Gene3D" id="3.10.350.10">
    <property type="entry name" value="LysM domain"/>
    <property type="match status" value="1"/>
</dbReference>
<dbReference type="CDD" id="cd00118">
    <property type="entry name" value="LysM"/>
    <property type="match status" value="1"/>
</dbReference>
<dbReference type="OrthoDB" id="1081532at2"/>
<dbReference type="InterPro" id="IPR018392">
    <property type="entry name" value="LysM"/>
</dbReference>
<dbReference type="Proteomes" id="UP000279541">
    <property type="component" value="Chromosome"/>
</dbReference>
<evidence type="ECO:0000313" key="5">
    <source>
        <dbReference type="Proteomes" id="UP000279541"/>
    </source>
</evidence>
<dbReference type="EMBL" id="FTNZ01000007">
    <property type="protein sequence ID" value="SIS44748.1"/>
    <property type="molecule type" value="Genomic_DNA"/>
</dbReference>
<dbReference type="AlphaFoldDB" id="A0A1N7J5U5"/>
<sequence>MELIKHKIQKKDTLDSIAEKYKITINELKDFHNQHCGITQKIIDVLPAHLEFVFLESKVEESKEKVSEKFTERQLKYRCEQNVFTYINKVPVSNATTKRDCLVELKILEEKLFVKVKLLDNILEVNPSTYAEAANIIAQLDVIKCNDVILQVNETDGSILRIVNHSEIIKGWEKKRAEFEQNSVTLDSQAKKEVKNFINLIDDQILNEENLIDDYKGKMFFDIYFNKFLANSPDKLDSYQTVFRSQLFEGQKTDISIRQDVLDQNGDLLTVRKVSETLSKDTQRAKELYDLRYKPMIGYQFSSYETSYRERSSYNEKENYLEEMDVTIMEQIKNNLELRIHYTVRKIE</sequence>
<dbReference type="InterPro" id="IPR036779">
    <property type="entry name" value="LysM_dom_sf"/>
</dbReference>
<evidence type="ECO:0000259" key="1">
    <source>
        <dbReference type="Pfam" id="PF01476"/>
    </source>
</evidence>
<name>A0A1N7J5U5_9FLAO</name>
<reference evidence="2 5" key="2">
    <citation type="submission" date="2018-11" db="EMBL/GenBank/DDBJ databases">
        <title>Proposal to divide the Flavobacteriaceae and reorganize its genera based on Amino Acid Identity values calculated from whole genome sequences.</title>
        <authorList>
            <person name="Nicholson A.C."/>
            <person name="Gulvik C.A."/>
            <person name="Whitney A.M."/>
            <person name="Humrighouse B.W."/>
            <person name="Bell M."/>
            <person name="Holmes B."/>
            <person name="Steigerwalt A.G."/>
            <person name="Villarma A."/>
            <person name="Sheth M."/>
            <person name="Batra D."/>
            <person name="Pryor J."/>
            <person name="Bernardet J.-F."/>
            <person name="Hugo C."/>
            <person name="Kampfer P."/>
            <person name="Newman J."/>
            <person name="McQuiston J.R."/>
        </authorList>
    </citation>
    <scope>NUCLEOTIDE SEQUENCE [LARGE SCALE GENOMIC DNA]</scope>
    <source>
        <strain evidence="2 5">DSM 16927</strain>
    </source>
</reference>
<gene>
    <name evidence="2" type="ORF">EG359_19955</name>
    <name evidence="3" type="ORF">SAMN05421768_107363</name>
</gene>
<dbReference type="Pfam" id="PF01476">
    <property type="entry name" value="LysM"/>
    <property type="match status" value="1"/>
</dbReference>